<dbReference type="GO" id="GO:0046900">
    <property type="term" value="P:tetrahydrofolylpolyglutamate metabolic process"/>
    <property type="evidence" value="ECO:0007669"/>
    <property type="project" value="TreeGrafter"/>
</dbReference>
<comment type="similarity">
    <text evidence="2">Belongs to the peptidase C26 family.</text>
</comment>
<dbReference type="Pfam" id="PF07722">
    <property type="entry name" value="Peptidase_C26"/>
    <property type="match status" value="1"/>
</dbReference>
<dbReference type="GO" id="GO:0034722">
    <property type="term" value="F:gamma-glutamyl-peptidase activity"/>
    <property type="evidence" value="ECO:0007669"/>
    <property type="project" value="UniProtKB-UniRule"/>
</dbReference>
<evidence type="ECO:0000256" key="3">
    <source>
        <dbReference type="ARBA" id="ARBA00022525"/>
    </source>
</evidence>
<dbReference type="PANTHER" id="PTHR11315:SF20">
    <property type="entry name" value="GAMMA-GLUTAMYL HYDROLASE"/>
    <property type="match status" value="1"/>
</dbReference>
<keyword evidence="10" id="KW-1185">Reference proteome</keyword>
<feature type="active site" description="Proton donor" evidence="6">
    <location>
        <position position="250"/>
    </location>
</feature>
<proteinExistence type="inferred from homology"/>
<evidence type="ECO:0000256" key="6">
    <source>
        <dbReference type="PIRSR" id="PIRSR615527-1"/>
    </source>
</evidence>
<feature type="signal peptide" evidence="8">
    <location>
        <begin position="1"/>
        <end position="25"/>
    </location>
</feature>
<dbReference type="PROSITE" id="PS51275">
    <property type="entry name" value="PEPTIDASE_C26_GGH"/>
    <property type="match status" value="1"/>
</dbReference>
<sequence>MLSYPGLRSSLGTFLLLLLCCNALALVVLQNNLRNSNERPIIGILAQESSSKTFRKYGRSYIAASYVKFIESAGARVVPIRLYRSEKEYDKIFQSTNGVLFPGGGVSLKTSEYARVARIFYKKALKANDKGDYFPVWGTCLGHQELTYLTSEKNLLVKTKTEDISLPLKFTTAAKDSRMFQDFPDDLLQKLATEPLTAHFHKWSVSMKNFGKNEKLHNFYKVLTTNTDGKIEFASTMEAYKYPIYGVQWHPEKSPFEWKNISGIPHSPSAVKVTYYIADFLVNEEKLLAGIHTAGMNVKDQSFNADTIATYSYPRHRATGRRMGRKGLGHTIGGAVFPQHFPPLSSGTIEATLCENPMVITLGD</sequence>
<dbReference type="InterPro" id="IPR015527">
    <property type="entry name" value="Pept_C26_g-glut_hydrolase"/>
</dbReference>
<evidence type="ECO:0000256" key="4">
    <source>
        <dbReference type="ARBA" id="ARBA00022729"/>
    </source>
</evidence>
<dbReference type="InterPro" id="IPR011697">
    <property type="entry name" value="Peptidase_C26"/>
</dbReference>
<dbReference type="SUPFAM" id="SSF52317">
    <property type="entry name" value="Class I glutamine amidotransferase-like"/>
    <property type="match status" value="1"/>
</dbReference>
<evidence type="ECO:0000256" key="7">
    <source>
        <dbReference type="PROSITE-ProRule" id="PRU00607"/>
    </source>
</evidence>
<accession>A0A4D9ET31</accession>
<gene>
    <name evidence="9" type="ORF">DR999_PMT05420</name>
</gene>
<dbReference type="InterPro" id="IPR029062">
    <property type="entry name" value="Class_I_gatase-like"/>
</dbReference>
<dbReference type="GO" id="GO:0005576">
    <property type="term" value="C:extracellular region"/>
    <property type="evidence" value="ECO:0007669"/>
    <property type="project" value="UniProtKB-SubCell"/>
</dbReference>
<keyword evidence="5 7" id="KW-0378">Hydrolase</keyword>
<feature type="active site" evidence="7">
    <location>
        <position position="250"/>
    </location>
</feature>
<comment type="subcellular location">
    <subcellularLocation>
        <location evidence="1">Secreted</location>
        <location evidence="1">Extracellular space</location>
    </subcellularLocation>
</comment>
<dbReference type="GO" id="GO:0005773">
    <property type="term" value="C:vacuole"/>
    <property type="evidence" value="ECO:0007669"/>
    <property type="project" value="TreeGrafter"/>
</dbReference>
<evidence type="ECO:0000313" key="9">
    <source>
        <dbReference type="EMBL" id="TFK11363.1"/>
    </source>
</evidence>
<evidence type="ECO:0000313" key="10">
    <source>
        <dbReference type="Proteomes" id="UP000297703"/>
    </source>
</evidence>
<comment type="caution">
    <text evidence="9">The sequence shown here is derived from an EMBL/GenBank/DDBJ whole genome shotgun (WGS) entry which is preliminary data.</text>
</comment>
<dbReference type="PROSITE" id="PS51273">
    <property type="entry name" value="GATASE_TYPE_1"/>
    <property type="match status" value="1"/>
</dbReference>
<evidence type="ECO:0000256" key="8">
    <source>
        <dbReference type="SAM" id="SignalP"/>
    </source>
</evidence>
<name>A0A4D9ET31_9SAUR</name>
<dbReference type="FunFam" id="3.40.50.880:FF:000024">
    <property type="entry name" value="Folate gamma-glutamyl hydrolase"/>
    <property type="match status" value="1"/>
</dbReference>
<dbReference type="AlphaFoldDB" id="A0A4D9ET31"/>
<organism evidence="9 10">
    <name type="scientific">Platysternon megacephalum</name>
    <name type="common">big-headed turtle</name>
    <dbReference type="NCBI Taxonomy" id="55544"/>
    <lineage>
        <taxon>Eukaryota</taxon>
        <taxon>Metazoa</taxon>
        <taxon>Chordata</taxon>
        <taxon>Craniata</taxon>
        <taxon>Vertebrata</taxon>
        <taxon>Euteleostomi</taxon>
        <taxon>Archelosauria</taxon>
        <taxon>Testudinata</taxon>
        <taxon>Testudines</taxon>
        <taxon>Cryptodira</taxon>
        <taxon>Durocryptodira</taxon>
        <taxon>Testudinoidea</taxon>
        <taxon>Platysternidae</taxon>
        <taxon>Platysternon</taxon>
    </lineage>
</organism>
<protein>
    <recommendedName>
        <fullName evidence="7">folate gamma-glutamyl hydrolase</fullName>
        <ecNumber evidence="7">3.4.19.9</ecNumber>
    </recommendedName>
</protein>
<comment type="catalytic activity">
    <reaction evidence="7">
        <text>(6S)-5,6,7,8-tetrahydrofolyl-(gamma-L-Glu)(n) + (n-1) H2O = (6S)-5,6,7,8-tetrahydrofolate + (n-1) L-glutamate</text>
        <dbReference type="Rhea" id="RHEA:56784"/>
        <dbReference type="Rhea" id="RHEA-COMP:14738"/>
        <dbReference type="ChEBI" id="CHEBI:15377"/>
        <dbReference type="ChEBI" id="CHEBI:29985"/>
        <dbReference type="ChEBI" id="CHEBI:57453"/>
        <dbReference type="ChEBI" id="CHEBI:141005"/>
        <dbReference type="EC" id="3.4.19.9"/>
    </reaction>
</comment>
<dbReference type="Gene3D" id="3.40.50.880">
    <property type="match status" value="1"/>
</dbReference>
<dbReference type="Proteomes" id="UP000297703">
    <property type="component" value="Unassembled WGS sequence"/>
</dbReference>
<feature type="active site" description="Nucleophile" evidence="6 7">
    <location>
        <position position="140"/>
    </location>
</feature>
<evidence type="ECO:0000256" key="1">
    <source>
        <dbReference type="ARBA" id="ARBA00004239"/>
    </source>
</evidence>
<feature type="chain" id="PRO_5020025365" description="folate gamma-glutamyl hydrolase" evidence="8">
    <location>
        <begin position="26"/>
        <end position="364"/>
    </location>
</feature>
<reference evidence="9 10" key="1">
    <citation type="submission" date="2019-04" db="EMBL/GenBank/DDBJ databases">
        <title>Draft genome of the big-headed turtle Platysternon megacephalum.</title>
        <authorList>
            <person name="Gong S."/>
        </authorList>
    </citation>
    <scope>NUCLEOTIDE SEQUENCE [LARGE SCALE GENOMIC DNA]</scope>
    <source>
        <strain evidence="9">DO16091913</strain>
        <tissue evidence="9">Muscle</tissue>
    </source>
</reference>
<dbReference type="PANTHER" id="PTHR11315">
    <property type="entry name" value="PROTEASE FAMILY C26 GAMMA-GLUTAMYL HYDROLASE"/>
    <property type="match status" value="1"/>
</dbReference>
<keyword evidence="4 8" id="KW-0732">Signal</keyword>
<dbReference type="EMBL" id="QXTE01000033">
    <property type="protein sequence ID" value="TFK11363.1"/>
    <property type="molecule type" value="Genomic_DNA"/>
</dbReference>
<reference evidence="9 10" key="2">
    <citation type="submission" date="2019-04" db="EMBL/GenBank/DDBJ databases">
        <title>The genome sequence of big-headed turtle.</title>
        <authorList>
            <person name="Gong S."/>
        </authorList>
    </citation>
    <scope>NUCLEOTIDE SEQUENCE [LARGE SCALE GENOMIC DNA]</scope>
    <source>
        <strain evidence="9">DO16091913</strain>
        <tissue evidence="9">Muscle</tissue>
    </source>
</reference>
<keyword evidence="3" id="KW-0964">Secreted</keyword>
<evidence type="ECO:0000256" key="5">
    <source>
        <dbReference type="ARBA" id="ARBA00022801"/>
    </source>
</evidence>
<evidence type="ECO:0000256" key="2">
    <source>
        <dbReference type="ARBA" id="ARBA00011083"/>
    </source>
</evidence>
<dbReference type="STRING" id="55544.A0A4D9ET31"/>
<dbReference type="EC" id="3.4.19.9" evidence="7"/>
<dbReference type="OrthoDB" id="64220at2759"/>